<keyword evidence="2" id="KW-1185">Reference proteome</keyword>
<comment type="caution">
    <text evidence="1">The sequence shown here is derived from an EMBL/GenBank/DDBJ whole genome shotgun (WGS) entry which is preliminary data.</text>
</comment>
<evidence type="ECO:0000313" key="1">
    <source>
        <dbReference type="EMBL" id="KAK3727713.1"/>
    </source>
</evidence>
<proteinExistence type="predicted"/>
<reference evidence="1" key="1">
    <citation type="journal article" date="2023" name="G3 (Bethesda)">
        <title>A reference genome for the long-term kleptoplast-retaining sea slug Elysia crispata morphotype clarki.</title>
        <authorList>
            <person name="Eastman K.E."/>
            <person name="Pendleton A.L."/>
            <person name="Shaikh M.A."/>
            <person name="Suttiyut T."/>
            <person name="Ogas R."/>
            <person name="Tomko P."/>
            <person name="Gavelis G."/>
            <person name="Widhalm J.R."/>
            <person name="Wisecaver J.H."/>
        </authorList>
    </citation>
    <scope>NUCLEOTIDE SEQUENCE</scope>
    <source>
        <strain evidence="1">ECLA1</strain>
    </source>
</reference>
<protein>
    <submittedName>
        <fullName evidence="1">Uncharacterized protein</fullName>
    </submittedName>
</protein>
<accession>A0AAE1CQ20</accession>
<gene>
    <name evidence="1" type="ORF">RRG08_032670</name>
</gene>
<sequence>MSQSEKVSFEKILGEYVNIHPRLTGNSLQGDYLQNVSIHIRHHRIPTTTGDASLVSADTVQQAVVDNGEAGPSLKTESSLENKVKFEILRGYCEDFPHKEVKFELPRGHGKVKVHLNKGKQEVSSGKVEVALSSSSGNGAKAMVMTKTDEQPVRFFSKVYLRGKVLFNNGEVSVPTQDIIRQLTEKRSETVKDFQGDDEGFYWFIEGICHMKMGVMHAHNWS</sequence>
<name>A0AAE1CQ20_9GAST</name>
<dbReference type="AlphaFoldDB" id="A0AAE1CQ20"/>
<evidence type="ECO:0000313" key="2">
    <source>
        <dbReference type="Proteomes" id="UP001283361"/>
    </source>
</evidence>
<dbReference type="Proteomes" id="UP001283361">
    <property type="component" value="Unassembled WGS sequence"/>
</dbReference>
<organism evidence="1 2">
    <name type="scientific">Elysia crispata</name>
    <name type="common">lettuce slug</name>
    <dbReference type="NCBI Taxonomy" id="231223"/>
    <lineage>
        <taxon>Eukaryota</taxon>
        <taxon>Metazoa</taxon>
        <taxon>Spiralia</taxon>
        <taxon>Lophotrochozoa</taxon>
        <taxon>Mollusca</taxon>
        <taxon>Gastropoda</taxon>
        <taxon>Heterobranchia</taxon>
        <taxon>Euthyneura</taxon>
        <taxon>Panpulmonata</taxon>
        <taxon>Sacoglossa</taxon>
        <taxon>Placobranchoidea</taxon>
        <taxon>Plakobranchidae</taxon>
        <taxon>Elysia</taxon>
    </lineage>
</organism>
<dbReference type="EMBL" id="JAWDGP010007236">
    <property type="protein sequence ID" value="KAK3727713.1"/>
    <property type="molecule type" value="Genomic_DNA"/>
</dbReference>